<dbReference type="PANTHER" id="PTHR22946">
    <property type="entry name" value="DIENELACTONE HYDROLASE DOMAIN-CONTAINING PROTEIN-RELATED"/>
    <property type="match status" value="1"/>
</dbReference>
<dbReference type="Pfam" id="PF02129">
    <property type="entry name" value="Peptidase_S15"/>
    <property type="match status" value="1"/>
</dbReference>
<feature type="transmembrane region" description="Helical" evidence="1">
    <location>
        <begin position="355"/>
        <end position="373"/>
    </location>
</feature>
<dbReference type="SUPFAM" id="SSF53474">
    <property type="entry name" value="alpha/beta-Hydrolases"/>
    <property type="match status" value="1"/>
</dbReference>
<dbReference type="InterPro" id="IPR029058">
    <property type="entry name" value="AB_hydrolase_fold"/>
</dbReference>
<feature type="transmembrane region" description="Helical" evidence="1">
    <location>
        <begin position="487"/>
        <end position="509"/>
    </location>
</feature>
<keyword evidence="1" id="KW-0472">Membrane</keyword>
<keyword evidence="1" id="KW-0812">Transmembrane</keyword>
<feature type="domain" description="Xaa-Pro dipeptidyl-peptidase-like" evidence="2">
    <location>
        <begin position="32"/>
        <end position="136"/>
    </location>
</feature>
<dbReference type="GO" id="GO:0016787">
    <property type="term" value="F:hydrolase activity"/>
    <property type="evidence" value="ECO:0007669"/>
    <property type="project" value="InterPro"/>
</dbReference>
<keyword evidence="1" id="KW-1133">Transmembrane helix</keyword>
<dbReference type="EMBL" id="CP016020">
    <property type="protein sequence ID" value="APH07120.1"/>
    <property type="molecule type" value="Genomic_DNA"/>
</dbReference>
<dbReference type="InterPro" id="IPR050261">
    <property type="entry name" value="FrsA_esterase"/>
</dbReference>
<evidence type="ECO:0000313" key="4">
    <source>
        <dbReference type="Proteomes" id="UP000181936"/>
    </source>
</evidence>
<feature type="transmembrane region" description="Helical" evidence="1">
    <location>
        <begin position="437"/>
        <end position="458"/>
    </location>
</feature>
<reference evidence="3 4" key="1">
    <citation type="journal article" date="2016" name="Sci. Rep.">
        <title>Complete genome sequence and transcriptomic analysis of a novel marine strain Bacillus weihaiensis reveals the mechanism of brown algae degradation.</title>
        <authorList>
            <person name="Zhu Y."/>
            <person name="Chen P."/>
            <person name="Bao Y."/>
            <person name="Men Y."/>
            <person name="Zeng Y."/>
            <person name="Yang J."/>
            <person name="Sun J."/>
            <person name="Sun Y."/>
        </authorList>
    </citation>
    <scope>NUCLEOTIDE SEQUENCE [LARGE SCALE GENOMIC DNA]</scope>
    <source>
        <strain evidence="3 4">Alg07</strain>
    </source>
</reference>
<evidence type="ECO:0000256" key="1">
    <source>
        <dbReference type="SAM" id="Phobius"/>
    </source>
</evidence>
<dbReference type="Proteomes" id="UP000181936">
    <property type="component" value="Chromosome"/>
</dbReference>
<dbReference type="PANTHER" id="PTHR22946:SF0">
    <property type="entry name" value="DIENELACTONE HYDROLASE DOMAIN-CONTAINING PROTEIN"/>
    <property type="match status" value="1"/>
</dbReference>
<keyword evidence="4" id="KW-1185">Reference proteome</keyword>
<dbReference type="InterPro" id="IPR000383">
    <property type="entry name" value="Xaa-Pro-like_dom"/>
</dbReference>
<sequence>MLCLVSMIGASFVQTSGGKVTVKDLRWETPSGHLMSALLFVPYGVTKENPAPGIVTSHGWYNNREMQDLNYVELSRRGYVVISIDMYGHGNSDAIAATEWQNRGTGMYDAVELMADLPYVDKENIAVTGHSNGARAANWSILEDNKKPIEDQLISSALLIANDAMYTNDPGEPLYWSLRNDEQQYANVYGTRDVGIIAAQYDEFFFRSLQEDGTVTPPREYIHTEYAQSFLNFGIDPSEEETRDQSTFYKQSIDGVEALRVIYTPNQIHPWNHFSANVVNDTIEYFDESIGAPNSIEPSSQVWQWKVFFNFLGLVGFFMFIVTFTKFMLSTEAFRSLKAQKEAVASNVQGKKGQLWFWGGLIVSAIISGYSYLALYNWSIENRPAFFTQSPVFYIGAWSVVMGIVTLVILFLSYKFFSKGQGLDLREVGVVISLKSLWKTIVLAVIVSSAAYSLVFIADYFFKTDFRIWVIAIKAFTPDKLVEALKYLPFFLIFYVANSIAVNSFNFIASSKSREWVNTSLLAIFNGLSAAVIVLIQYTHFFIQGDVYFTDVSNIVGIWLFPIIVIIPLAAIITRKIFRVTKNPYLGGIIYAIIVTIMMVTNTLTQY</sequence>
<accession>A0A1L3MXV8</accession>
<evidence type="ECO:0000313" key="3">
    <source>
        <dbReference type="EMBL" id="APH07120.1"/>
    </source>
</evidence>
<dbReference type="Gene3D" id="3.40.50.1820">
    <property type="entry name" value="alpha/beta hydrolase"/>
    <property type="match status" value="1"/>
</dbReference>
<organism evidence="3 4">
    <name type="scientific">Bacillus weihaiensis</name>
    <dbReference type="NCBI Taxonomy" id="1547283"/>
    <lineage>
        <taxon>Bacteria</taxon>
        <taxon>Bacillati</taxon>
        <taxon>Bacillota</taxon>
        <taxon>Bacilli</taxon>
        <taxon>Bacillales</taxon>
        <taxon>Bacillaceae</taxon>
        <taxon>Bacillus</taxon>
    </lineage>
</organism>
<feature type="transmembrane region" description="Helical" evidence="1">
    <location>
        <begin position="585"/>
        <end position="604"/>
    </location>
</feature>
<proteinExistence type="predicted"/>
<feature type="transmembrane region" description="Helical" evidence="1">
    <location>
        <begin position="521"/>
        <end position="543"/>
    </location>
</feature>
<feature type="transmembrane region" description="Helical" evidence="1">
    <location>
        <begin position="555"/>
        <end position="573"/>
    </location>
</feature>
<dbReference type="KEGG" id="bwh:A9C19_14135"/>
<name>A0A1L3MXV8_9BACI</name>
<evidence type="ECO:0000259" key="2">
    <source>
        <dbReference type="Pfam" id="PF02129"/>
    </source>
</evidence>
<gene>
    <name evidence="3" type="ORF">A9C19_14135</name>
</gene>
<dbReference type="OrthoDB" id="9780269at2"/>
<dbReference type="AlphaFoldDB" id="A0A1L3MXV8"/>
<protein>
    <recommendedName>
        <fullName evidence="2">Xaa-Pro dipeptidyl-peptidase-like domain-containing protein</fullName>
    </recommendedName>
</protein>
<feature type="transmembrane region" description="Helical" evidence="1">
    <location>
        <begin position="307"/>
        <end position="329"/>
    </location>
</feature>
<feature type="transmembrane region" description="Helical" evidence="1">
    <location>
        <begin position="393"/>
        <end position="417"/>
    </location>
</feature>